<feature type="compositionally biased region" description="Basic residues" evidence="1">
    <location>
        <begin position="488"/>
        <end position="498"/>
    </location>
</feature>
<dbReference type="Pfam" id="PF11470">
    <property type="entry name" value="TUG-UBL1"/>
    <property type="match status" value="1"/>
</dbReference>
<dbReference type="OrthoDB" id="440781at2759"/>
<feature type="domain" description="UBX" evidence="2">
    <location>
        <begin position="313"/>
        <end position="409"/>
    </location>
</feature>
<dbReference type="GO" id="GO:0006886">
    <property type="term" value="P:intracellular protein transport"/>
    <property type="evidence" value="ECO:0007669"/>
    <property type="project" value="TreeGrafter"/>
</dbReference>
<dbReference type="PANTHER" id="PTHR46467">
    <property type="entry name" value="TETHER CONTAINING UBX DOMAIN FOR GLUT4"/>
    <property type="match status" value="1"/>
</dbReference>
<dbReference type="Gene3D" id="3.10.20.90">
    <property type="entry name" value="Phosphatidylinositol 3-kinase Catalytic Subunit, Chain A, domain 1"/>
    <property type="match status" value="1"/>
</dbReference>
<dbReference type="AlphaFoldDB" id="A0A9W6Z4G1"/>
<dbReference type="CDD" id="cd16105">
    <property type="entry name" value="Ubl_ASPSCR1_like"/>
    <property type="match status" value="1"/>
</dbReference>
<name>A0A9W6Z4G1_AMBMO</name>
<dbReference type="SUPFAM" id="SSF54236">
    <property type="entry name" value="Ubiquitin-like"/>
    <property type="match status" value="1"/>
</dbReference>
<dbReference type="EMBL" id="BSXU01004935">
    <property type="protein sequence ID" value="GMG48983.1"/>
    <property type="molecule type" value="Genomic_DNA"/>
</dbReference>
<feature type="region of interest" description="Disordered" evidence="1">
    <location>
        <begin position="183"/>
        <end position="247"/>
    </location>
</feature>
<dbReference type="GO" id="GO:0012506">
    <property type="term" value="C:vesicle membrane"/>
    <property type="evidence" value="ECO:0007669"/>
    <property type="project" value="TreeGrafter"/>
</dbReference>
<dbReference type="SMART" id="SM00166">
    <property type="entry name" value="UBX"/>
    <property type="match status" value="1"/>
</dbReference>
<feature type="compositionally biased region" description="Polar residues" evidence="1">
    <location>
        <begin position="183"/>
        <end position="203"/>
    </location>
</feature>
<gene>
    <name evidence="3" type="ORF">Amon01_000706400</name>
</gene>
<feature type="compositionally biased region" description="Basic and acidic residues" evidence="1">
    <location>
        <begin position="221"/>
        <end position="233"/>
    </location>
</feature>
<sequence length="498" mass="56094">MSQSVTLSYNFKTFTCKTPPAMLLSQVVEQGCFHFRLSNPELYSLKKANTTLDLSLPIRFANLPQGSKLELVKDPSKFKSNSAITGKVAIKLMIIAPQGDATFKPPAPSDLVEKFSPHDTLSQLLETFEKKISQKLIERNGYETSIQMMTRTLSIPDELNTTLASLGLNSGNHSIRVRFKATKSMQTSSATPKVNQLPHTESSGDVLKKDTSMNPYQAAIKQKEHEQQVEKHQQQQQQTKPFGEPLPLKTFSDPQITVYKPELSTPINNKEEEDSAYDMSISQAKLYQSILSRRTGATQFTKFDPNANKKTLPEFTECIVRVRFPDQTTVQLTMPAATSTLRDLYHILIREVLLLTPDEEEAIEKYGDEVLLFQLAIPYPSQLVLGSRDDLKKQLLKDCQFGHRSLLIFQQLDSDVAGNKKKDQYIKSRYLSDAKTLNELDEVKLSNVESQVIDKDDDGDIKMGSTCIAQEEDKKSKRHSSGGLSTKKIPKWLKLAKK</sequence>
<accession>A0A9W6Z4G1</accession>
<dbReference type="GO" id="GO:0005634">
    <property type="term" value="C:nucleus"/>
    <property type="evidence" value="ECO:0007669"/>
    <property type="project" value="TreeGrafter"/>
</dbReference>
<dbReference type="GO" id="GO:0005737">
    <property type="term" value="C:cytoplasm"/>
    <property type="evidence" value="ECO:0007669"/>
    <property type="project" value="TreeGrafter"/>
</dbReference>
<reference evidence="3" key="1">
    <citation type="submission" date="2023-04" db="EMBL/GenBank/DDBJ databases">
        <title>Ambrosiozyma monospora NBRC 1965.</title>
        <authorList>
            <person name="Ichikawa N."/>
            <person name="Sato H."/>
            <person name="Tonouchi N."/>
        </authorList>
    </citation>
    <scope>NUCLEOTIDE SEQUENCE</scope>
    <source>
        <strain evidence="3">NBRC 1965</strain>
    </source>
</reference>
<dbReference type="InterPro" id="IPR021569">
    <property type="entry name" value="TUG-UBL1"/>
</dbReference>
<dbReference type="PROSITE" id="PS50033">
    <property type="entry name" value="UBX"/>
    <property type="match status" value="1"/>
</dbReference>
<feature type="region of interest" description="Disordered" evidence="1">
    <location>
        <begin position="456"/>
        <end position="498"/>
    </location>
</feature>
<evidence type="ECO:0000313" key="4">
    <source>
        <dbReference type="Proteomes" id="UP001165063"/>
    </source>
</evidence>
<keyword evidence="4" id="KW-1185">Reference proteome</keyword>
<evidence type="ECO:0000313" key="3">
    <source>
        <dbReference type="EMBL" id="GMG48983.1"/>
    </source>
</evidence>
<dbReference type="InterPro" id="IPR029071">
    <property type="entry name" value="Ubiquitin-like_domsf"/>
</dbReference>
<dbReference type="Proteomes" id="UP001165063">
    <property type="component" value="Unassembled WGS sequence"/>
</dbReference>
<proteinExistence type="predicted"/>
<dbReference type="PANTHER" id="PTHR46467:SF1">
    <property type="entry name" value="TETHER CONTAINING UBX DOMAIN FOR GLUT4"/>
    <property type="match status" value="1"/>
</dbReference>
<dbReference type="InterPro" id="IPR001012">
    <property type="entry name" value="UBX_dom"/>
</dbReference>
<evidence type="ECO:0000256" key="1">
    <source>
        <dbReference type="SAM" id="MobiDB-lite"/>
    </source>
</evidence>
<comment type="caution">
    <text evidence="3">The sequence shown here is derived from an EMBL/GenBank/DDBJ whole genome shotgun (WGS) entry which is preliminary data.</text>
</comment>
<organism evidence="3 4">
    <name type="scientific">Ambrosiozyma monospora</name>
    <name type="common">Yeast</name>
    <name type="synonym">Endomycopsis monosporus</name>
    <dbReference type="NCBI Taxonomy" id="43982"/>
    <lineage>
        <taxon>Eukaryota</taxon>
        <taxon>Fungi</taxon>
        <taxon>Dikarya</taxon>
        <taxon>Ascomycota</taxon>
        <taxon>Saccharomycotina</taxon>
        <taxon>Pichiomycetes</taxon>
        <taxon>Pichiales</taxon>
        <taxon>Pichiaceae</taxon>
        <taxon>Ambrosiozyma</taxon>
    </lineage>
</organism>
<evidence type="ECO:0000259" key="2">
    <source>
        <dbReference type="PROSITE" id="PS50033"/>
    </source>
</evidence>
<protein>
    <submittedName>
        <fullName evidence="3">Unnamed protein product</fullName>
    </submittedName>
</protein>